<dbReference type="EMBL" id="JACHJI010000009">
    <property type="protein sequence ID" value="MBB4901071.1"/>
    <property type="molecule type" value="Genomic_DNA"/>
</dbReference>
<evidence type="ECO:0000313" key="2">
    <source>
        <dbReference type="Proteomes" id="UP000579523"/>
    </source>
</evidence>
<proteinExistence type="predicted"/>
<dbReference type="Proteomes" id="UP000579523">
    <property type="component" value="Unassembled WGS sequence"/>
</dbReference>
<keyword evidence="2" id="KW-1185">Reference proteome</keyword>
<reference evidence="1 2" key="1">
    <citation type="submission" date="2020-08" db="EMBL/GenBank/DDBJ databases">
        <title>Genomic Encyclopedia of Type Strains, Phase III (KMG-III): the genomes of soil and plant-associated and newly described type strains.</title>
        <authorList>
            <person name="Whitman W."/>
        </authorList>
    </citation>
    <scope>NUCLEOTIDE SEQUENCE [LARGE SCALE GENOMIC DNA]</scope>
    <source>
        <strain evidence="1 2">CECT 3273</strain>
    </source>
</reference>
<accession>A0A7W7PTM1</accession>
<sequence length="64" mass="7066">MDASARFARDFVGRVLDELEKLAITVPALRDTTLAIGVFGHEAGVHRIRLQDSGGLFENGFDHR</sequence>
<gene>
    <name evidence="1" type="ORF">FHS37_005151</name>
</gene>
<protein>
    <submittedName>
        <fullName evidence="1">Uncharacterized protein</fullName>
    </submittedName>
</protein>
<dbReference type="AlphaFoldDB" id="A0A7W7PTM1"/>
<name>A0A7W7PTM1_9ACTN</name>
<evidence type="ECO:0000313" key="1">
    <source>
        <dbReference type="EMBL" id="MBB4901071.1"/>
    </source>
</evidence>
<organism evidence="1 2">
    <name type="scientific">Streptomyces griseomycini</name>
    <dbReference type="NCBI Taxonomy" id="66895"/>
    <lineage>
        <taxon>Bacteria</taxon>
        <taxon>Bacillati</taxon>
        <taxon>Actinomycetota</taxon>
        <taxon>Actinomycetes</taxon>
        <taxon>Kitasatosporales</taxon>
        <taxon>Streptomycetaceae</taxon>
        <taxon>Streptomyces</taxon>
    </lineage>
</organism>
<comment type="caution">
    <text evidence="1">The sequence shown here is derived from an EMBL/GenBank/DDBJ whole genome shotgun (WGS) entry which is preliminary data.</text>
</comment>